<dbReference type="InterPro" id="IPR018244">
    <property type="entry name" value="Allrgn_V5/Tpx1_CS"/>
</dbReference>
<feature type="region of interest" description="Disordered" evidence="1">
    <location>
        <begin position="169"/>
        <end position="193"/>
    </location>
</feature>
<dbReference type="SMART" id="SM00198">
    <property type="entry name" value="SCP"/>
    <property type="match status" value="1"/>
</dbReference>
<dbReference type="EMBL" id="CAIIXF020000012">
    <property type="protein sequence ID" value="CAH1801244.1"/>
    <property type="molecule type" value="Genomic_DNA"/>
</dbReference>
<dbReference type="InterPro" id="IPR014044">
    <property type="entry name" value="CAP_dom"/>
</dbReference>
<feature type="non-terminal residue" evidence="3">
    <location>
        <position position="193"/>
    </location>
</feature>
<evidence type="ECO:0000313" key="4">
    <source>
        <dbReference type="Proteomes" id="UP000749559"/>
    </source>
</evidence>
<evidence type="ECO:0000259" key="2">
    <source>
        <dbReference type="SMART" id="SM00198"/>
    </source>
</evidence>
<accession>A0A8S4Q9M9</accession>
<dbReference type="Pfam" id="PF00188">
    <property type="entry name" value="CAP"/>
    <property type="match status" value="1"/>
</dbReference>
<keyword evidence="4" id="KW-1185">Reference proteome</keyword>
<dbReference type="AlphaFoldDB" id="A0A8S4Q9M9"/>
<sequence length="193" mass="21642">AGRIEKRALTLAQYRARELASHNNYRSIHGANPLFLDAVLNEEAQAYAEYLLNKGFMAHCTPAKRNQNIPGIGCDSSTTPAGENLAWTSAQTDSYDATAAWYNEVKDYDFCNHGFGYNTGHFTQVVWRATTNIGIGLASDSQNGTNVVARYVSPGNYIGEFANEVGPAPDSLNRPECLRRRRRRQRQRRLQRQ</sequence>
<dbReference type="OrthoDB" id="337038at2759"/>
<gene>
    <name evidence="3" type="ORF">OFUS_LOCUS25053</name>
</gene>
<reference evidence="3" key="1">
    <citation type="submission" date="2022-03" db="EMBL/GenBank/DDBJ databases">
        <authorList>
            <person name="Martin C."/>
        </authorList>
    </citation>
    <scope>NUCLEOTIDE SEQUENCE</scope>
</reference>
<dbReference type="InterPro" id="IPR035940">
    <property type="entry name" value="CAP_sf"/>
</dbReference>
<organism evidence="3 4">
    <name type="scientific">Owenia fusiformis</name>
    <name type="common">Polychaete worm</name>
    <dbReference type="NCBI Taxonomy" id="6347"/>
    <lineage>
        <taxon>Eukaryota</taxon>
        <taxon>Metazoa</taxon>
        <taxon>Spiralia</taxon>
        <taxon>Lophotrochozoa</taxon>
        <taxon>Annelida</taxon>
        <taxon>Polychaeta</taxon>
        <taxon>Sedentaria</taxon>
        <taxon>Canalipalpata</taxon>
        <taxon>Sabellida</taxon>
        <taxon>Oweniida</taxon>
        <taxon>Oweniidae</taxon>
        <taxon>Owenia</taxon>
    </lineage>
</organism>
<dbReference type="InterPro" id="IPR034113">
    <property type="entry name" value="SCP_GAPR1-like"/>
</dbReference>
<evidence type="ECO:0000256" key="1">
    <source>
        <dbReference type="SAM" id="MobiDB-lite"/>
    </source>
</evidence>
<evidence type="ECO:0000313" key="3">
    <source>
        <dbReference type="EMBL" id="CAH1801244.1"/>
    </source>
</evidence>
<name>A0A8S4Q9M9_OWEFU</name>
<dbReference type="PROSITE" id="PS01009">
    <property type="entry name" value="CRISP_1"/>
    <property type="match status" value="1"/>
</dbReference>
<dbReference type="PANTHER" id="PTHR10334">
    <property type="entry name" value="CYSTEINE-RICH SECRETORY PROTEIN-RELATED"/>
    <property type="match status" value="1"/>
</dbReference>
<dbReference type="Gene3D" id="3.40.33.10">
    <property type="entry name" value="CAP"/>
    <property type="match status" value="1"/>
</dbReference>
<dbReference type="PRINTS" id="PR00837">
    <property type="entry name" value="V5TPXLIKE"/>
</dbReference>
<proteinExistence type="predicted"/>
<comment type="caution">
    <text evidence="3">The sequence shown here is derived from an EMBL/GenBank/DDBJ whole genome shotgun (WGS) entry which is preliminary data.</text>
</comment>
<dbReference type="CDD" id="cd05382">
    <property type="entry name" value="CAP_GAPR1-like"/>
    <property type="match status" value="1"/>
</dbReference>
<dbReference type="FunFam" id="3.40.33.10:FF:000016">
    <property type="entry name" value="Golgi-associated plant pathogenesis-related protein 1"/>
    <property type="match status" value="1"/>
</dbReference>
<feature type="domain" description="SCP" evidence="2">
    <location>
        <begin position="13"/>
        <end position="159"/>
    </location>
</feature>
<dbReference type="SUPFAM" id="SSF55797">
    <property type="entry name" value="PR-1-like"/>
    <property type="match status" value="1"/>
</dbReference>
<feature type="compositionally biased region" description="Basic residues" evidence="1">
    <location>
        <begin position="179"/>
        <end position="193"/>
    </location>
</feature>
<dbReference type="Proteomes" id="UP000749559">
    <property type="component" value="Unassembled WGS sequence"/>
</dbReference>
<dbReference type="GO" id="GO:0005576">
    <property type="term" value="C:extracellular region"/>
    <property type="evidence" value="ECO:0007669"/>
    <property type="project" value="InterPro"/>
</dbReference>
<dbReference type="InterPro" id="IPR001283">
    <property type="entry name" value="CRISP-related"/>
</dbReference>
<protein>
    <recommendedName>
        <fullName evidence="2">SCP domain-containing protein</fullName>
    </recommendedName>
</protein>